<dbReference type="Proteomes" id="UP000663866">
    <property type="component" value="Unassembled WGS sequence"/>
</dbReference>
<dbReference type="Gene3D" id="4.10.60.10">
    <property type="entry name" value="Zinc finger, CCHC-type"/>
    <property type="match status" value="1"/>
</dbReference>
<reference evidence="3" key="1">
    <citation type="submission" date="2021-02" db="EMBL/GenBank/DDBJ databases">
        <authorList>
            <person name="Nowell W R."/>
        </authorList>
    </citation>
    <scope>NUCLEOTIDE SEQUENCE</scope>
</reference>
<dbReference type="EMBL" id="CAJOBG010039700">
    <property type="protein sequence ID" value="CAF4389275.1"/>
    <property type="molecule type" value="Genomic_DNA"/>
</dbReference>
<dbReference type="EMBL" id="CAJNRF010010006">
    <property type="protein sequence ID" value="CAF2115948.1"/>
    <property type="molecule type" value="Genomic_DNA"/>
</dbReference>
<name>A0A816UM52_9BILA</name>
<keyword evidence="6" id="KW-1185">Reference proteome</keyword>
<keyword evidence="2" id="KW-0812">Transmembrane</keyword>
<proteinExistence type="predicted"/>
<gene>
    <name evidence="4" type="ORF">OVN521_LOCUS34189</name>
    <name evidence="3" type="ORF">WKI299_LOCUS23209</name>
</gene>
<feature type="transmembrane region" description="Helical" evidence="2">
    <location>
        <begin position="76"/>
        <end position="100"/>
    </location>
</feature>
<dbReference type="AlphaFoldDB" id="A0A816UM52"/>
<protein>
    <submittedName>
        <fullName evidence="3">Uncharacterized protein</fullName>
    </submittedName>
</protein>
<evidence type="ECO:0000313" key="4">
    <source>
        <dbReference type="EMBL" id="CAF4389275.1"/>
    </source>
</evidence>
<evidence type="ECO:0000256" key="2">
    <source>
        <dbReference type="SAM" id="Phobius"/>
    </source>
</evidence>
<evidence type="ECO:0000313" key="3">
    <source>
        <dbReference type="EMBL" id="CAF2115948.1"/>
    </source>
</evidence>
<comment type="caution">
    <text evidence="3">The sequence shown here is derived from an EMBL/GenBank/DDBJ whole genome shotgun (WGS) entry which is preliminary data.</text>
</comment>
<keyword evidence="2" id="KW-0472">Membrane</keyword>
<evidence type="ECO:0000313" key="5">
    <source>
        <dbReference type="Proteomes" id="UP000663856"/>
    </source>
</evidence>
<accession>A0A816UM52</accession>
<feature type="compositionally biased region" description="Basic and acidic residues" evidence="1">
    <location>
        <begin position="175"/>
        <end position="188"/>
    </location>
</feature>
<sequence>MNRNIRQRQLNMKLSVLPIFTPLYPYKIYHINQSTPTILLQDLITLARKTTKFTIDTESDYYTHHSSPSSSTGKTYFIYTFFFFFSLLGYSHTPVIAFFLSTHMGTQGEDEMNIDYNYGNQKDPDGNFQIEHGNAENKEQDFNDYQYVSRKNRKRRNDLNDQEHTTNSIYSPKRRLTDQSKGSTREKQTTQGTETTLSYFNSNHTLNKQSGESSIRKQIYESTSRKHHTREFFPPFRIIIKDDQYPPQDVVIIKELNKKCKLNLTYGRMSSSKTNKCYLLYCNTSAQFEYFLDKSNWPDKICDCDYTFDSPTRIPSSYSIVMLNVPTQWDVSNFCDELKLQYKTIIKGERLYVRGARPIPKIRIDFSSNKELLKILQSKRMLLDDENTSYPIEPYVAPPRILRCYICQQYDDHIAAHCPNKDKPICFKCGEQHQYNPECQNKICCVHCKRDHLAGNPSCPKKIETRELKKYQAKPLTLPSSYLVNSNKWTGNSAQHLFGNPSATSKQVNNNINKNDFPLQLLDTMHSNIQSVLQQQVELNRHIKEQTTQLNYQANEIIKINRTLHEVICPLLKEVTQIIYAQSNSH</sequence>
<dbReference type="Proteomes" id="UP000663856">
    <property type="component" value="Unassembled WGS sequence"/>
</dbReference>
<feature type="region of interest" description="Disordered" evidence="1">
    <location>
        <begin position="117"/>
        <end position="194"/>
    </location>
</feature>
<keyword evidence="2" id="KW-1133">Transmembrane helix</keyword>
<organism evidence="3 5">
    <name type="scientific">Rotaria magnacalcarata</name>
    <dbReference type="NCBI Taxonomy" id="392030"/>
    <lineage>
        <taxon>Eukaryota</taxon>
        <taxon>Metazoa</taxon>
        <taxon>Spiralia</taxon>
        <taxon>Gnathifera</taxon>
        <taxon>Rotifera</taxon>
        <taxon>Eurotatoria</taxon>
        <taxon>Bdelloidea</taxon>
        <taxon>Philodinida</taxon>
        <taxon>Philodinidae</taxon>
        <taxon>Rotaria</taxon>
    </lineage>
</organism>
<evidence type="ECO:0000313" key="6">
    <source>
        <dbReference type="Proteomes" id="UP000663866"/>
    </source>
</evidence>
<evidence type="ECO:0000256" key="1">
    <source>
        <dbReference type="SAM" id="MobiDB-lite"/>
    </source>
</evidence>